<dbReference type="GO" id="GO:0052915">
    <property type="term" value="F:23S rRNA (guanine(2445)-N(2))-methyltransferase activity"/>
    <property type="evidence" value="ECO:0007669"/>
    <property type="project" value="UniProtKB-UniRule"/>
</dbReference>
<dbReference type="HAMAP" id="MF_01858">
    <property type="entry name" value="23SrRNA_methyltr_KL"/>
    <property type="match status" value="1"/>
</dbReference>
<keyword evidence="4 6" id="KW-0808">Transferase</keyword>
<evidence type="ECO:0000313" key="10">
    <source>
        <dbReference type="Proteomes" id="UP000587760"/>
    </source>
</evidence>
<dbReference type="EC" id="2.1.1.173" evidence="6"/>
<accession>A0A841R874</accession>
<evidence type="ECO:0000256" key="6">
    <source>
        <dbReference type="HAMAP-Rule" id="MF_01858"/>
    </source>
</evidence>
<comment type="caution">
    <text evidence="9">The sequence shown here is derived from an EMBL/GenBank/DDBJ whole genome shotgun (WGS) entry which is preliminary data.</text>
</comment>
<dbReference type="PROSITE" id="PS51165">
    <property type="entry name" value="THUMP"/>
    <property type="match status" value="1"/>
</dbReference>
<dbReference type="PANTHER" id="PTHR47313">
    <property type="entry name" value="RIBOSOMAL RNA LARGE SUBUNIT METHYLTRANSFERASE K/L"/>
    <property type="match status" value="1"/>
</dbReference>
<dbReference type="Pfam" id="PF02926">
    <property type="entry name" value="THUMP"/>
    <property type="match status" value="1"/>
</dbReference>
<dbReference type="InterPro" id="IPR004114">
    <property type="entry name" value="THUMP_dom"/>
</dbReference>
<evidence type="ECO:0000256" key="2">
    <source>
        <dbReference type="ARBA" id="ARBA00022552"/>
    </source>
</evidence>
<comment type="function">
    <text evidence="6">Specifically methylates the guanine in position 2445 (m2G2445) and the guanine in position 2069 (m7G2069) of 23S rRNA.</text>
</comment>
<gene>
    <name evidence="6" type="primary">rlmL</name>
    <name evidence="9" type="ORF">HNR50_000571</name>
</gene>
<dbReference type="InterPro" id="IPR019614">
    <property type="entry name" value="SAM-dep_methyl-trfase"/>
</dbReference>
<dbReference type="SUPFAM" id="SSF53335">
    <property type="entry name" value="S-adenosyl-L-methionine-dependent methyltransferases"/>
    <property type="match status" value="2"/>
</dbReference>
<dbReference type="InterPro" id="IPR000241">
    <property type="entry name" value="RlmKL-like_Mtase"/>
</dbReference>
<dbReference type="SMART" id="SM00981">
    <property type="entry name" value="THUMP"/>
    <property type="match status" value="1"/>
</dbReference>
<dbReference type="GO" id="GO:0003723">
    <property type="term" value="F:RNA binding"/>
    <property type="evidence" value="ECO:0007669"/>
    <property type="project" value="UniProtKB-UniRule"/>
</dbReference>
<evidence type="ECO:0000256" key="4">
    <source>
        <dbReference type="ARBA" id="ARBA00022679"/>
    </source>
</evidence>
<evidence type="ECO:0000256" key="1">
    <source>
        <dbReference type="ARBA" id="ARBA00022490"/>
    </source>
</evidence>
<dbReference type="PANTHER" id="PTHR47313:SF1">
    <property type="entry name" value="RIBOSOMAL RNA LARGE SUBUNIT METHYLTRANSFERASE K_L"/>
    <property type="match status" value="1"/>
</dbReference>
<dbReference type="InterPro" id="IPR054170">
    <property type="entry name" value="RlmL_1st"/>
</dbReference>
<evidence type="ECO:0000256" key="5">
    <source>
        <dbReference type="ARBA" id="ARBA00022691"/>
    </source>
</evidence>
<dbReference type="EMBL" id="JACHGJ010000001">
    <property type="protein sequence ID" value="MBB6478938.1"/>
    <property type="molecule type" value="Genomic_DNA"/>
</dbReference>
<dbReference type="Pfam" id="PF10672">
    <property type="entry name" value="Methyltrans_SAM"/>
    <property type="match status" value="1"/>
</dbReference>
<dbReference type="Gene3D" id="3.30.750.80">
    <property type="entry name" value="RNA methyltransferase domain (HRMD) like"/>
    <property type="match status" value="1"/>
</dbReference>
<keyword evidence="10" id="KW-1185">Reference proteome</keyword>
<dbReference type="NCBIfam" id="NF008748">
    <property type="entry name" value="PRK11783.1"/>
    <property type="match status" value="1"/>
</dbReference>
<proteinExistence type="inferred from homology"/>
<dbReference type="Gene3D" id="3.40.50.150">
    <property type="entry name" value="Vaccinia Virus protein VP39"/>
    <property type="match status" value="2"/>
</dbReference>
<sequence length="722" mass="82017">MSTDHEYFATCPLFLEDLLASELESFGATDIKQQKAGVAFKGTLEAAYRTCLWSRIANRVLLPLREFSIEDKDQLYKGASLIRWENIISPDDTFAVSATLTRSPLKNEKHAALIVKDAIADYFRNLTGSRPDVDRSQPRARINLHAHGTEAVLSLDLSGDSLHKRGYRLEGSSASIKENTAAALLYRSGWAEIASQGGAFVDPMCGSATLPIEAALIAGDIAPGLYRTYFGFYGWMKHDPDLWEDLWDEAEERKEKGMKHIPPVTGYDQDGKVIPRALENIQRAGLNGIVHAEKRELNALRLNESWRGPGLIAVNPPYGERLGDVENLRSLYRSMGDIFSERFPGWKMTMITSSGELSKSTGLRAEKTNSIYNGPIKCILARFSLYENPNERKEHSGKKAIPLEQRISPALNSFVNRVRKRNKHLTKWAKRENISCYRIYDADLPDYNVAIDLYEGKWALVQEYAPPEEIEQEKADGRIKEIMSVLPEVLELSRSDIFLKTRRKQKGKAQYSRVAATGKREVVNEWGSRFWVNFTDYLDTGIFLDHRIVRSMIKDMSNGKKFLNLFCYTGTATVHAAAGGAKSTVSVDSSKTYTDWARDNMALNGFGDRKHKYVKEDCFTFLKNCKDRFDLIFLDPPTFSNSKSSRSTFDIQRDHVSLIKLTAGRLEKGGILIFSNNFRKFKLDEKALDKFNMEEISEKTISEDFRRNNRIHRSWIIQAKEV</sequence>
<dbReference type="Pfam" id="PF22020">
    <property type="entry name" value="RlmL_1st"/>
    <property type="match status" value="1"/>
</dbReference>
<name>A0A841R874_9SPIO</name>
<keyword evidence="7" id="KW-0694">RNA-binding</keyword>
<dbReference type="PIRSF" id="PIRSF037618">
    <property type="entry name" value="RNA_Mtase_bacteria_prd"/>
    <property type="match status" value="1"/>
</dbReference>
<evidence type="ECO:0000256" key="7">
    <source>
        <dbReference type="PROSITE-ProRule" id="PRU00529"/>
    </source>
</evidence>
<protein>
    <recommendedName>
        <fullName evidence="6">Ribosomal RNA large subunit methyltransferase K/L</fullName>
    </recommendedName>
    <domain>
        <recommendedName>
            <fullName evidence="6">23S rRNA m2G2445 methyltransferase</fullName>
            <ecNumber evidence="6">2.1.1.173</ecNumber>
        </recommendedName>
        <alternativeName>
            <fullName evidence="6">rRNA (guanine-N(2)-)-methyltransferase RlmL</fullName>
        </alternativeName>
    </domain>
    <domain>
        <recommendedName>
            <fullName evidence="6">23S rRNA m7G2069 methyltransferase</fullName>
            <ecNumber evidence="6">2.1.1.264</ecNumber>
        </recommendedName>
        <alternativeName>
            <fullName evidence="6">rRNA (guanine-N(7)-)-methyltransferase RlmK</fullName>
        </alternativeName>
    </domain>
</protein>
<dbReference type="Gene3D" id="3.30.2130.30">
    <property type="match status" value="1"/>
</dbReference>
<dbReference type="RefSeq" id="WP_184743440.1">
    <property type="nucleotide sequence ID" value="NZ_JACHGJ010000001.1"/>
</dbReference>
<dbReference type="CDD" id="cd11715">
    <property type="entry name" value="THUMP_AdoMetMT"/>
    <property type="match status" value="1"/>
</dbReference>
<feature type="domain" description="THUMP" evidence="8">
    <location>
        <begin position="46"/>
        <end position="157"/>
    </location>
</feature>
<dbReference type="Proteomes" id="UP000587760">
    <property type="component" value="Unassembled WGS sequence"/>
</dbReference>
<keyword evidence="5 6" id="KW-0949">S-adenosyl-L-methionine</keyword>
<comment type="catalytic activity">
    <reaction evidence="6">
        <text>guanosine(2069) in 23S rRNA + S-adenosyl-L-methionine = N(2)-methylguanosine(2069) in 23S rRNA + S-adenosyl-L-homocysteine + H(+)</text>
        <dbReference type="Rhea" id="RHEA:43772"/>
        <dbReference type="Rhea" id="RHEA-COMP:10688"/>
        <dbReference type="Rhea" id="RHEA-COMP:10689"/>
        <dbReference type="ChEBI" id="CHEBI:15378"/>
        <dbReference type="ChEBI" id="CHEBI:57856"/>
        <dbReference type="ChEBI" id="CHEBI:59789"/>
        <dbReference type="ChEBI" id="CHEBI:74269"/>
        <dbReference type="ChEBI" id="CHEBI:74481"/>
        <dbReference type="EC" id="2.1.1.264"/>
    </reaction>
</comment>
<keyword evidence="2 6" id="KW-0698">rRNA processing</keyword>
<comment type="catalytic activity">
    <reaction evidence="6">
        <text>guanosine(2445) in 23S rRNA + S-adenosyl-L-methionine = N(2)-methylguanosine(2445) in 23S rRNA + S-adenosyl-L-homocysteine + H(+)</text>
        <dbReference type="Rhea" id="RHEA:42740"/>
        <dbReference type="Rhea" id="RHEA-COMP:10215"/>
        <dbReference type="Rhea" id="RHEA-COMP:10216"/>
        <dbReference type="ChEBI" id="CHEBI:15378"/>
        <dbReference type="ChEBI" id="CHEBI:57856"/>
        <dbReference type="ChEBI" id="CHEBI:59789"/>
        <dbReference type="ChEBI" id="CHEBI:74269"/>
        <dbReference type="ChEBI" id="CHEBI:74481"/>
        <dbReference type="EC" id="2.1.1.173"/>
    </reaction>
</comment>
<keyword evidence="3 6" id="KW-0489">Methyltransferase</keyword>
<evidence type="ECO:0000256" key="3">
    <source>
        <dbReference type="ARBA" id="ARBA00022603"/>
    </source>
</evidence>
<keyword evidence="1 6" id="KW-0963">Cytoplasm</keyword>
<organism evidence="9 10">
    <name type="scientific">Spirochaeta isovalerica</name>
    <dbReference type="NCBI Taxonomy" id="150"/>
    <lineage>
        <taxon>Bacteria</taxon>
        <taxon>Pseudomonadati</taxon>
        <taxon>Spirochaetota</taxon>
        <taxon>Spirochaetia</taxon>
        <taxon>Spirochaetales</taxon>
        <taxon>Spirochaetaceae</taxon>
        <taxon>Spirochaeta</taxon>
    </lineage>
</organism>
<dbReference type="AlphaFoldDB" id="A0A841R874"/>
<dbReference type="EC" id="2.1.1.264" evidence="6"/>
<dbReference type="Pfam" id="PF01170">
    <property type="entry name" value="UPF0020"/>
    <property type="match status" value="1"/>
</dbReference>
<dbReference type="InterPro" id="IPR029063">
    <property type="entry name" value="SAM-dependent_MTases_sf"/>
</dbReference>
<dbReference type="InterPro" id="IPR017244">
    <property type="entry name" value="23SrRNA_methyltr_KL"/>
</dbReference>
<reference evidence="9 10" key="1">
    <citation type="submission" date="2020-08" db="EMBL/GenBank/DDBJ databases">
        <title>Genomic Encyclopedia of Type Strains, Phase IV (KMG-IV): sequencing the most valuable type-strain genomes for metagenomic binning, comparative biology and taxonomic classification.</title>
        <authorList>
            <person name="Goeker M."/>
        </authorList>
    </citation>
    <scope>NUCLEOTIDE SEQUENCE [LARGE SCALE GENOMIC DNA]</scope>
    <source>
        <strain evidence="9 10">DSM 2461</strain>
    </source>
</reference>
<dbReference type="GO" id="GO:0005737">
    <property type="term" value="C:cytoplasm"/>
    <property type="evidence" value="ECO:0007669"/>
    <property type="project" value="UniProtKB-SubCell"/>
</dbReference>
<dbReference type="GO" id="GO:0070043">
    <property type="term" value="F:rRNA (guanine-N7-)-methyltransferase activity"/>
    <property type="evidence" value="ECO:0007669"/>
    <property type="project" value="UniProtKB-UniRule"/>
</dbReference>
<dbReference type="CDD" id="cd02440">
    <property type="entry name" value="AdoMet_MTases"/>
    <property type="match status" value="1"/>
</dbReference>
<evidence type="ECO:0000259" key="8">
    <source>
        <dbReference type="PROSITE" id="PS51165"/>
    </source>
</evidence>
<evidence type="ECO:0000313" key="9">
    <source>
        <dbReference type="EMBL" id="MBB6478938.1"/>
    </source>
</evidence>
<comment type="subcellular location">
    <subcellularLocation>
        <location evidence="6">Cytoplasm</location>
    </subcellularLocation>
</comment>
<comment type="similarity">
    <text evidence="6">Belongs to the methyltransferase superfamily. RlmKL family.</text>
</comment>